<dbReference type="NCBIfam" id="TIGR00331">
    <property type="entry name" value="hrcA"/>
    <property type="match status" value="1"/>
</dbReference>
<dbReference type="GO" id="GO:0005988">
    <property type="term" value="P:lactose metabolic process"/>
    <property type="evidence" value="ECO:0007669"/>
    <property type="project" value="UniProtKB-KW"/>
</dbReference>
<dbReference type="InterPro" id="IPR021153">
    <property type="entry name" value="HrcA_C"/>
</dbReference>
<feature type="domain" description="Heat-inducible transcription repressor HrcA C-terminal" evidence="7">
    <location>
        <begin position="107"/>
        <end position="315"/>
    </location>
</feature>
<dbReference type="InterPro" id="IPR029016">
    <property type="entry name" value="GAF-like_dom_sf"/>
</dbReference>
<dbReference type="SUPFAM" id="SSF46785">
    <property type="entry name" value="Winged helix' DNA-binding domain"/>
    <property type="match status" value="1"/>
</dbReference>
<dbReference type="InterPro" id="IPR001034">
    <property type="entry name" value="DeoR_HTH"/>
</dbReference>
<keyword evidence="2" id="KW-0423">Lactose metabolism</keyword>
<dbReference type="eggNOG" id="COG1420">
    <property type="taxonomic scope" value="Bacteria"/>
</dbReference>
<dbReference type="GO" id="GO:0003677">
    <property type="term" value="F:DNA binding"/>
    <property type="evidence" value="ECO:0007669"/>
    <property type="project" value="InterPro"/>
</dbReference>
<evidence type="ECO:0000256" key="1">
    <source>
        <dbReference type="ARBA" id="ARBA00022491"/>
    </source>
</evidence>
<evidence type="ECO:0000259" key="7">
    <source>
        <dbReference type="Pfam" id="PF01628"/>
    </source>
</evidence>
<evidence type="ECO:0000256" key="2">
    <source>
        <dbReference type="ARBA" id="ARBA00022736"/>
    </source>
</evidence>
<dbReference type="PIRSF" id="PIRSF005485">
    <property type="entry name" value="HrcA"/>
    <property type="match status" value="1"/>
</dbReference>
<evidence type="ECO:0000256" key="4">
    <source>
        <dbReference type="ARBA" id="ARBA00023016"/>
    </source>
</evidence>
<gene>
    <name evidence="6" type="primary">hrcA</name>
    <name evidence="9" type="ORF">C273_03470</name>
</gene>
<dbReference type="PANTHER" id="PTHR34824:SF1">
    <property type="entry name" value="HEAT-INDUCIBLE TRANSCRIPTION REPRESSOR HRCA"/>
    <property type="match status" value="1"/>
</dbReference>
<name>K9B550_9STAP</name>
<protein>
    <recommendedName>
        <fullName evidence="6">Heat-inducible transcription repressor HrcA</fullName>
    </recommendedName>
</protein>
<evidence type="ECO:0000313" key="9">
    <source>
        <dbReference type="EMBL" id="EKU49922.1"/>
    </source>
</evidence>
<comment type="function">
    <text evidence="6">Negative regulator of class I heat shock genes (grpE-dnaK-dnaJ and groELS operons). Prevents heat-shock induction of these operons.</text>
</comment>
<dbReference type="Gene3D" id="3.30.390.60">
    <property type="entry name" value="Heat-inducible transcription repressor hrca homolog, domain 3"/>
    <property type="match status" value="1"/>
</dbReference>
<accession>K9B550</accession>
<dbReference type="SUPFAM" id="SSF55781">
    <property type="entry name" value="GAF domain-like"/>
    <property type="match status" value="1"/>
</dbReference>
<dbReference type="InterPro" id="IPR023120">
    <property type="entry name" value="WHTH_transcript_rep_HrcA_IDD"/>
</dbReference>
<organism evidence="9 10">
    <name type="scientific">Staphylococcus massiliensis S46</name>
    <dbReference type="NCBI Taxonomy" id="1229783"/>
    <lineage>
        <taxon>Bacteria</taxon>
        <taxon>Bacillati</taxon>
        <taxon>Bacillota</taxon>
        <taxon>Bacilli</taxon>
        <taxon>Bacillales</taxon>
        <taxon>Staphylococcaceae</taxon>
        <taxon>Staphylococcus</taxon>
    </lineage>
</organism>
<sequence>MITKRQFRILNAVVEDYVDLGQPIGSKSLIERHGVNVSPATIRNDMKRLEEMSLIEKTHTSSGRVPSNLGFRFYVNHILDQHSFQNNERLNHISDMLVNNHYDMTSTLNEFANEISSMSEYTTLVVGPNHSEHQINTVHLIKATEHHLVMVVVFNTGHVDHLHLSTPDSYSTDDLIMLSNYITNEIQTRNEVGMRDDFDATSYQKLIQQINTLIKTEISNNAYGVFMGGKVKLIDALNESNVSSIQPILQYIESNQIMSLIDHMNDARINVKIGKEIDEGLDEISIIISDYHIDDESEGHIAVIGPTAMRYHDVIQLLGRIW</sequence>
<dbReference type="InterPro" id="IPR036388">
    <property type="entry name" value="WH-like_DNA-bd_sf"/>
</dbReference>
<dbReference type="EMBL" id="AMSQ01000004">
    <property type="protein sequence ID" value="EKU49922.1"/>
    <property type="molecule type" value="Genomic_DNA"/>
</dbReference>
<evidence type="ECO:0000256" key="5">
    <source>
        <dbReference type="ARBA" id="ARBA00023163"/>
    </source>
</evidence>
<reference evidence="9 10" key="1">
    <citation type="journal article" date="2013" name="Genome Announc.">
        <title>Genome Sequence of Staphylococcus massiliensis Strain S46, Isolated from the Surface of Healthy Human Skin.</title>
        <authorList>
            <person name="Srivastav R."/>
            <person name="Singh A."/>
            <person name="Jangir P.K."/>
            <person name="Kumari C."/>
            <person name="Muduli S."/>
            <person name="Sharma R."/>
        </authorList>
    </citation>
    <scope>NUCLEOTIDE SEQUENCE [LARGE SCALE GENOMIC DNA]</scope>
    <source>
        <strain evidence="9 10">S46</strain>
    </source>
</reference>
<evidence type="ECO:0000256" key="6">
    <source>
        <dbReference type="HAMAP-Rule" id="MF_00081"/>
    </source>
</evidence>
<dbReference type="AlphaFoldDB" id="K9B550"/>
<dbReference type="InterPro" id="IPR002571">
    <property type="entry name" value="HrcA"/>
</dbReference>
<dbReference type="Pfam" id="PF08220">
    <property type="entry name" value="HTH_DeoR"/>
    <property type="match status" value="1"/>
</dbReference>
<dbReference type="PANTHER" id="PTHR34824">
    <property type="entry name" value="HEAT-INDUCIBLE TRANSCRIPTION REPRESSOR HRCA"/>
    <property type="match status" value="1"/>
</dbReference>
<dbReference type="Gene3D" id="3.30.450.40">
    <property type="match status" value="1"/>
</dbReference>
<keyword evidence="5 6" id="KW-0804">Transcription</keyword>
<dbReference type="GO" id="GO:0045892">
    <property type="term" value="P:negative regulation of DNA-templated transcription"/>
    <property type="evidence" value="ECO:0007669"/>
    <property type="project" value="UniProtKB-UniRule"/>
</dbReference>
<feature type="domain" description="HTH deoR-type" evidence="8">
    <location>
        <begin position="35"/>
        <end position="59"/>
    </location>
</feature>
<proteinExistence type="inferred from homology"/>
<evidence type="ECO:0000256" key="3">
    <source>
        <dbReference type="ARBA" id="ARBA00023015"/>
    </source>
</evidence>
<dbReference type="Pfam" id="PF01628">
    <property type="entry name" value="HrcA"/>
    <property type="match status" value="1"/>
</dbReference>
<dbReference type="RefSeq" id="WP_009382597.1">
    <property type="nucleotide sequence ID" value="NZ_AMSQ01000004.1"/>
</dbReference>
<dbReference type="OrthoDB" id="9783139at2"/>
<keyword evidence="10" id="KW-1185">Reference proteome</keyword>
<dbReference type="PATRIC" id="fig|1229783.3.peg.699"/>
<keyword evidence="1 6" id="KW-0678">Repressor</keyword>
<comment type="caution">
    <text evidence="9">The sequence shown here is derived from an EMBL/GenBank/DDBJ whole genome shotgun (WGS) entry which is preliminary data.</text>
</comment>
<dbReference type="Proteomes" id="UP000009885">
    <property type="component" value="Unassembled WGS sequence"/>
</dbReference>
<dbReference type="InterPro" id="IPR036390">
    <property type="entry name" value="WH_DNA-bd_sf"/>
</dbReference>
<dbReference type="Gene3D" id="1.10.10.10">
    <property type="entry name" value="Winged helix-like DNA-binding domain superfamily/Winged helix DNA-binding domain"/>
    <property type="match status" value="1"/>
</dbReference>
<dbReference type="GO" id="GO:0003700">
    <property type="term" value="F:DNA-binding transcription factor activity"/>
    <property type="evidence" value="ECO:0007669"/>
    <property type="project" value="InterPro"/>
</dbReference>
<evidence type="ECO:0000259" key="8">
    <source>
        <dbReference type="Pfam" id="PF08220"/>
    </source>
</evidence>
<keyword evidence="3 6" id="KW-0805">Transcription regulation</keyword>
<dbReference type="HAMAP" id="MF_00081">
    <property type="entry name" value="HrcA"/>
    <property type="match status" value="1"/>
</dbReference>
<evidence type="ECO:0000313" key="10">
    <source>
        <dbReference type="Proteomes" id="UP000009885"/>
    </source>
</evidence>
<dbReference type="STRING" id="1229783.C273_03470"/>
<comment type="similarity">
    <text evidence="6">Belongs to the HrcA family.</text>
</comment>
<keyword evidence="4 6" id="KW-0346">Stress response</keyword>